<dbReference type="AlphaFoldDB" id="A0A917MM32"/>
<protein>
    <recommendedName>
        <fullName evidence="4">DUF3040 domain-containing protein</fullName>
    </recommendedName>
</protein>
<feature type="transmembrane region" description="Helical" evidence="1">
    <location>
        <begin position="72"/>
        <end position="105"/>
    </location>
</feature>
<keyword evidence="3" id="KW-1185">Reference proteome</keyword>
<dbReference type="EMBL" id="BMJY01000007">
    <property type="protein sequence ID" value="GGH44661.1"/>
    <property type="molecule type" value="Genomic_DNA"/>
</dbReference>
<evidence type="ECO:0008006" key="4">
    <source>
        <dbReference type="Google" id="ProtNLM"/>
    </source>
</evidence>
<accession>A0A917MM32</accession>
<proteinExistence type="predicted"/>
<evidence type="ECO:0000313" key="2">
    <source>
        <dbReference type="EMBL" id="GGH44661.1"/>
    </source>
</evidence>
<keyword evidence="1" id="KW-0812">Transmembrane</keyword>
<reference evidence="2" key="1">
    <citation type="journal article" date="2014" name="Int. J. Syst. Evol. Microbiol.">
        <title>Complete genome sequence of Corynebacterium casei LMG S-19264T (=DSM 44701T), isolated from a smear-ripened cheese.</title>
        <authorList>
            <consortium name="US DOE Joint Genome Institute (JGI-PGF)"/>
            <person name="Walter F."/>
            <person name="Albersmeier A."/>
            <person name="Kalinowski J."/>
            <person name="Ruckert C."/>
        </authorList>
    </citation>
    <scope>NUCLEOTIDE SEQUENCE</scope>
    <source>
        <strain evidence="2">CGMCC 1.15794</strain>
    </source>
</reference>
<dbReference type="Proteomes" id="UP000657592">
    <property type="component" value="Unassembled WGS sequence"/>
</dbReference>
<comment type="caution">
    <text evidence="2">The sequence shown here is derived from an EMBL/GenBank/DDBJ whole genome shotgun (WGS) entry which is preliminary data.</text>
</comment>
<evidence type="ECO:0000256" key="1">
    <source>
        <dbReference type="SAM" id="Phobius"/>
    </source>
</evidence>
<organism evidence="2 3">
    <name type="scientific">Microbacterium album</name>
    <dbReference type="NCBI Taxonomy" id="2053191"/>
    <lineage>
        <taxon>Bacteria</taxon>
        <taxon>Bacillati</taxon>
        <taxon>Actinomycetota</taxon>
        <taxon>Actinomycetes</taxon>
        <taxon>Micrococcales</taxon>
        <taxon>Microbacteriaceae</taxon>
        <taxon>Microbacterium</taxon>
    </lineage>
</organism>
<gene>
    <name evidence="2" type="ORF">GCM10010921_19470</name>
</gene>
<name>A0A917MM32_9MICO</name>
<keyword evidence="1" id="KW-0472">Membrane</keyword>
<evidence type="ECO:0000313" key="3">
    <source>
        <dbReference type="Proteomes" id="UP000657592"/>
    </source>
</evidence>
<reference evidence="2" key="2">
    <citation type="submission" date="2020-09" db="EMBL/GenBank/DDBJ databases">
        <authorList>
            <person name="Sun Q."/>
            <person name="Zhou Y."/>
        </authorList>
    </citation>
    <scope>NUCLEOTIDE SEQUENCE</scope>
    <source>
        <strain evidence="2">CGMCC 1.15794</strain>
    </source>
</reference>
<sequence length="121" mass="13040">MHRGQRAARSTVRAAAALLPHPESRIMAETWAADLDHADDLGVDRGDIARGAIAFVVRRGPFAWGRRRWVRAALITVALLVSVSFVPPWFLIPIVGLGLLAWLIASPPCEPPRASGTSALS</sequence>
<keyword evidence="1" id="KW-1133">Transmembrane helix</keyword>